<sequence length="175" mass="20445">MFYFGDLLRKNSLPITEPSELRIYTSILLINQQIHHEAKPLFYKNYLPKLQFMFYDIPTMQSFLRVIGRHHLNFKGHIRLIAKLDDDASLQMKAIFTLIAKQVSFGDDVDAFIDILDEVAETSSDREDSDPFSTDAFMLMGEDWEVELRHVCGNALDMMTYYEYFQLDGDIGRLE</sequence>
<keyword evidence="2" id="KW-1185">Reference proteome</keyword>
<name>A0A8E2EUY6_9PEZI</name>
<dbReference type="Proteomes" id="UP000250140">
    <property type="component" value="Unassembled WGS sequence"/>
</dbReference>
<proteinExistence type="predicted"/>
<reference evidence="1 2" key="1">
    <citation type="journal article" date="2016" name="Nat. Commun.">
        <title>Ectomycorrhizal ecology is imprinted in the genome of the dominant symbiotic fungus Cenococcum geophilum.</title>
        <authorList>
            <consortium name="DOE Joint Genome Institute"/>
            <person name="Peter M."/>
            <person name="Kohler A."/>
            <person name="Ohm R.A."/>
            <person name="Kuo A."/>
            <person name="Krutzmann J."/>
            <person name="Morin E."/>
            <person name="Arend M."/>
            <person name="Barry K.W."/>
            <person name="Binder M."/>
            <person name="Choi C."/>
            <person name="Clum A."/>
            <person name="Copeland A."/>
            <person name="Grisel N."/>
            <person name="Haridas S."/>
            <person name="Kipfer T."/>
            <person name="LaButti K."/>
            <person name="Lindquist E."/>
            <person name="Lipzen A."/>
            <person name="Maire R."/>
            <person name="Meier B."/>
            <person name="Mihaltcheva S."/>
            <person name="Molinier V."/>
            <person name="Murat C."/>
            <person name="Poggeler S."/>
            <person name="Quandt C.A."/>
            <person name="Sperisen C."/>
            <person name="Tritt A."/>
            <person name="Tisserant E."/>
            <person name="Crous P.W."/>
            <person name="Henrissat B."/>
            <person name="Nehls U."/>
            <person name="Egli S."/>
            <person name="Spatafora J.W."/>
            <person name="Grigoriev I.V."/>
            <person name="Martin F.M."/>
        </authorList>
    </citation>
    <scope>NUCLEOTIDE SEQUENCE [LARGE SCALE GENOMIC DNA]</scope>
    <source>
        <strain evidence="1 2">CBS 207.34</strain>
    </source>
</reference>
<evidence type="ECO:0000313" key="1">
    <source>
        <dbReference type="EMBL" id="OCL05153.1"/>
    </source>
</evidence>
<accession>A0A8E2EUY6</accession>
<dbReference type="EMBL" id="KV750361">
    <property type="protein sequence ID" value="OCL05153.1"/>
    <property type="molecule type" value="Genomic_DNA"/>
</dbReference>
<gene>
    <name evidence="1" type="ORF">AOQ84DRAFT_379872</name>
</gene>
<protein>
    <submittedName>
        <fullName evidence="1">Uncharacterized protein</fullName>
    </submittedName>
</protein>
<organism evidence="1 2">
    <name type="scientific">Glonium stellatum</name>
    <dbReference type="NCBI Taxonomy" id="574774"/>
    <lineage>
        <taxon>Eukaryota</taxon>
        <taxon>Fungi</taxon>
        <taxon>Dikarya</taxon>
        <taxon>Ascomycota</taxon>
        <taxon>Pezizomycotina</taxon>
        <taxon>Dothideomycetes</taxon>
        <taxon>Pleosporomycetidae</taxon>
        <taxon>Gloniales</taxon>
        <taxon>Gloniaceae</taxon>
        <taxon>Glonium</taxon>
    </lineage>
</organism>
<evidence type="ECO:0000313" key="2">
    <source>
        <dbReference type="Proteomes" id="UP000250140"/>
    </source>
</evidence>
<dbReference type="AlphaFoldDB" id="A0A8E2EUY6"/>